<dbReference type="OrthoDB" id="9156468at2"/>
<gene>
    <name evidence="1" type="ORF">DTO96_102180</name>
</gene>
<organism evidence="1 2">
    <name type="scientific">Ephemeroptericola cinctiostellae</name>
    <dbReference type="NCBI Taxonomy" id="2268024"/>
    <lineage>
        <taxon>Bacteria</taxon>
        <taxon>Pseudomonadati</taxon>
        <taxon>Pseudomonadota</taxon>
        <taxon>Betaproteobacteria</taxon>
        <taxon>Burkholderiales</taxon>
        <taxon>Burkholderiaceae</taxon>
        <taxon>Ephemeroptericola</taxon>
    </lineage>
</organism>
<dbReference type="AlphaFoldDB" id="A0A345DDI8"/>
<name>A0A345DDI8_9BURK</name>
<dbReference type="Proteomes" id="UP000252182">
    <property type="component" value="Chromosome"/>
</dbReference>
<keyword evidence="2" id="KW-1185">Reference proteome</keyword>
<dbReference type="EMBL" id="CP031124">
    <property type="protein sequence ID" value="AXF86426.1"/>
    <property type="molecule type" value="Genomic_DNA"/>
</dbReference>
<protein>
    <submittedName>
        <fullName evidence="1">Uncharacterized protein</fullName>
    </submittedName>
</protein>
<dbReference type="RefSeq" id="WP_114563504.1">
    <property type="nucleotide sequence ID" value="NZ_CP031124.1"/>
</dbReference>
<evidence type="ECO:0000313" key="1">
    <source>
        <dbReference type="EMBL" id="AXF86426.1"/>
    </source>
</evidence>
<sequence>MTSSSIPKTLYFKKATFFKDNGKLVLSSMLSAAAKEFKFAKDRRQNSDENGRYNKVILCFNDSEGVLCGVFASYEKGTAIAAIVENDTDTEVTINRVEVPKKGDKRQEVLEGICFFGVSKNDVIVIPSRTLKAKDLEAHLNWLITQAEQITGENKLYLAEHITKDLSDTLKKTPLTSISLGDTALSTNVVAGSTPMVQEQIKQVDQIVINEKNGWLKEFFSGLIGDNFEKLGLSEALNEEVAVALTIKFSSKRTIKQDKVISGLAVALRNVDDEVELGLKGGGRIKGDELKLKKATTIKGRDGIPEQEKAFEAIRKYFKHLIESGTIKAK</sequence>
<proteinExistence type="predicted"/>
<dbReference type="KEGG" id="hyf:DTO96_102180"/>
<reference evidence="2" key="1">
    <citation type="submission" date="2018-07" db="EMBL/GenBank/DDBJ databases">
        <authorList>
            <person name="Kim H."/>
        </authorList>
    </citation>
    <scope>NUCLEOTIDE SEQUENCE [LARGE SCALE GENOMIC DNA]</scope>
    <source>
        <strain evidence="2">F02</strain>
    </source>
</reference>
<evidence type="ECO:0000313" key="2">
    <source>
        <dbReference type="Proteomes" id="UP000252182"/>
    </source>
</evidence>
<accession>A0A345DDI8</accession>